<feature type="chain" id="PRO_5042132393" description="DUF7729 domain-containing protein" evidence="1">
    <location>
        <begin position="46"/>
        <end position="362"/>
    </location>
</feature>
<sequence length="362" mass="39150">MASDASALPSLSRPKQLAALSRRPPPKRWAILFLVLVCFFCQIAAATADAAEPVETLEIDARIPLRENGKWLFLSQEELDLRRVKKRAPAATTTFSIAVQTVTQTSTTSTVPASPLPSPLDGGLSANFTGENGQRKCPQFINSFLGDETFKRCYPFSLLLQGSQSFFNAEKSLVAITQVLDASCAANATFCNDYMSQLASNMTSSDNCGEDFDLGNSVVVKAYNAMRAYAPIYTASCLKDAQTSMYCFANAVTNLTNPTNTYFYYLPLNRTLPGSTVPGCSQCLQQTMNVFHASTANRKQQITSTYESAAQQVNTICGPSFVNETLADEVVSSGSSRSIPASRPSFALLAALAVLPLIPWLI</sequence>
<accession>A0AAE0IC89</accession>
<dbReference type="InterPro" id="IPR056146">
    <property type="entry name" value="DUF7729"/>
</dbReference>
<name>A0AAE0IC89_9PEZI</name>
<comment type="caution">
    <text evidence="3">The sequence shown here is derived from an EMBL/GenBank/DDBJ whole genome shotgun (WGS) entry which is preliminary data.</text>
</comment>
<dbReference type="Proteomes" id="UP001283341">
    <property type="component" value="Unassembled WGS sequence"/>
</dbReference>
<evidence type="ECO:0000259" key="2">
    <source>
        <dbReference type="Pfam" id="PF24855"/>
    </source>
</evidence>
<reference evidence="3" key="1">
    <citation type="journal article" date="2023" name="Mol. Phylogenet. Evol.">
        <title>Genome-scale phylogeny and comparative genomics of the fungal order Sordariales.</title>
        <authorList>
            <person name="Hensen N."/>
            <person name="Bonometti L."/>
            <person name="Westerberg I."/>
            <person name="Brannstrom I.O."/>
            <person name="Guillou S."/>
            <person name="Cros-Aarteil S."/>
            <person name="Calhoun S."/>
            <person name="Haridas S."/>
            <person name="Kuo A."/>
            <person name="Mondo S."/>
            <person name="Pangilinan J."/>
            <person name="Riley R."/>
            <person name="LaButti K."/>
            <person name="Andreopoulos B."/>
            <person name="Lipzen A."/>
            <person name="Chen C."/>
            <person name="Yan M."/>
            <person name="Daum C."/>
            <person name="Ng V."/>
            <person name="Clum A."/>
            <person name="Steindorff A."/>
            <person name="Ohm R.A."/>
            <person name="Martin F."/>
            <person name="Silar P."/>
            <person name="Natvig D.O."/>
            <person name="Lalanne C."/>
            <person name="Gautier V."/>
            <person name="Ament-Velasquez S.L."/>
            <person name="Kruys A."/>
            <person name="Hutchinson M.I."/>
            <person name="Powell A.J."/>
            <person name="Barry K."/>
            <person name="Miller A.N."/>
            <person name="Grigoriev I.V."/>
            <person name="Debuchy R."/>
            <person name="Gladieux P."/>
            <person name="Hiltunen Thoren M."/>
            <person name="Johannesson H."/>
        </authorList>
    </citation>
    <scope>NUCLEOTIDE SEQUENCE</scope>
    <source>
        <strain evidence="3">CBS 118394</strain>
    </source>
</reference>
<evidence type="ECO:0000256" key="1">
    <source>
        <dbReference type="SAM" id="SignalP"/>
    </source>
</evidence>
<dbReference type="EMBL" id="JAUEDM010000003">
    <property type="protein sequence ID" value="KAK3322304.1"/>
    <property type="molecule type" value="Genomic_DNA"/>
</dbReference>
<feature type="signal peptide" evidence="1">
    <location>
        <begin position="1"/>
        <end position="45"/>
    </location>
</feature>
<dbReference type="AlphaFoldDB" id="A0AAE0IC89"/>
<keyword evidence="1" id="KW-0732">Signal</keyword>
<keyword evidence="4" id="KW-1185">Reference proteome</keyword>
<dbReference type="PANTHER" id="PTHR39460:SF1">
    <property type="entry name" value="C6 TRANSCRIPTION FACTOR"/>
    <property type="match status" value="1"/>
</dbReference>
<feature type="domain" description="DUF7729" evidence="2">
    <location>
        <begin position="115"/>
        <end position="325"/>
    </location>
</feature>
<dbReference type="PANTHER" id="PTHR39460">
    <property type="entry name" value="EXPRESSED PROTEIN"/>
    <property type="match status" value="1"/>
</dbReference>
<gene>
    <name evidence="3" type="ORF">B0H66DRAFT_531648</name>
</gene>
<dbReference type="Pfam" id="PF24855">
    <property type="entry name" value="DUF7729"/>
    <property type="match status" value="1"/>
</dbReference>
<proteinExistence type="predicted"/>
<protein>
    <recommendedName>
        <fullName evidence="2">DUF7729 domain-containing protein</fullName>
    </recommendedName>
</protein>
<evidence type="ECO:0000313" key="4">
    <source>
        <dbReference type="Proteomes" id="UP001283341"/>
    </source>
</evidence>
<organism evidence="3 4">
    <name type="scientific">Apodospora peruviana</name>
    <dbReference type="NCBI Taxonomy" id="516989"/>
    <lineage>
        <taxon>Eukaryota</taxon>
        <taxon>Fungi</taxon>
        <taxon>Dikarya</taxon>
        <taxon>Ascomycota</taxon>
        <taxon>Pezizomycotina</taxon>
        <taxon>Sordariomycetes</taxon>
        <taxon>Sordariomycetidae</taxon>
        <taxon>Sordariales</taxon>
        <taxon>Lasiosphaeriaceae</taxon>
        <taxon>Apodospora</taxon>
    </lineage>
</organism>
<reference evidence="3" key="2">
    <citation type="submission" date="2023-06" db="EMBL/GenBank/DDBJ databases">
        <authorList>
            <consortium name="Lawrence Berkeley National Laboratory"/>
            <person name="Haridas S."/>
            <person name="Hensen N."/>
            <person name="Bonometti L."/>
            <person name="Westerberg I."/>
            <person name="Brannstrom I.O."/>
            <person name="Guillou S."/>
            <person name="Cros-Aarteil S."/>
            <person name="Calhoun S."/>
            <person name="Kuo A."/>
            <person name="Mondo S."/>
            <person name="Pangilinan J."/>
            <person name="Riley R."/>
            <person name="Labutti K."/>
            <person name="Andreopoulos B."/>
            <person name="Lipzen A."/>
            <person name="Chen C."/>
            <person name="Yanf M."/>
            <person name="Daum C."/>
            <person name="Ng V."/>
            <person name="Clum A."/>
            <person name="Steindorff A."/>
            <person name="Ohm R."/>
            <person name="Martin F."/>
            <person name="Silar P."/>
            <person name="Natvig D."/>
            <person name="Lalanne C."/>
            <person name="Gautier V."/>
            <person name="Ament-Velasquez S.L."/>
            <person name="Kruys A."/>
            <person name="Hutchinson M.I."/>
            <person name="Powell A.J."/>
            <person name="Barry K."/>
            <person name="Miller A.N."/>
            <person name="Grigoriev I.V."/>
            <person name="Debuchy R."/>
            <person name="Gladieux P."/>
            <person name="Thoren M.H."/>
            <person name="Johannesson H."/>
        </authorList>
    </citation>
    <scope>NUCLEOTIDE SEQUENCE</scope>
    <source>
        <strain evidence="3">CBS 118394</strain>
    </source>
</reference>
<evidence type="ECO:0000313" key="3">
    <source>
        <dbReference type="EMBL" id="KAK3322304.1"/>
    </source>
</evidence>